<name>A0A9J6BRU4_POLVA</name>
<comment type="subcellular location">
    <subcellularLocation>
        <location evidence="1">Nucleus</location>
    </subcellularLocation>
</comment>
<keyword evidence="2" id="KW-0804">Transcription</keyword>
<evidence type="ECO:0000256" key="1">
    <source>
        <dbReference type="ARBA" id="ARBA00004123"/>
    </source>
</evidence>
<evidence type="ECO:0000256" key="4">
    <source>
        <dbReference type="SAM" id="MobiDB-lite"/>
    </source>
</evidence>
<accession>A0A9J6BRU4</accession>
<feature type="region of interest" description="Disordered" evidence="4">
    <location>
        <begin position="247"/>
        <end position="274"/>
    </location>
</feature>
<evidence type="ECO:0000313" key="6">
    <source>
        <dbReference type="Proteomes" id="UP001107558"/>
    </source>
</evidence>
<dbReference type="InterPro" id="IPR015943">
    <property type="entry name" value="WD40/YVTN_repeat-like_dom_sf"/>
</dbReference>
<organism evidence="5 6">
    <name type="scientific">Polypedilum vanderplanki</name>
    <name type="common">Sleeping chironomid midge</name>
    <dbReference type="NCBI Taxonomy" id="319348"/>
    <lineage>
        <taxon>Eukaryota</taxon>
        <taxon>Metazoa</taxon>
        <taxon>Ecdysozoa</taxon>
        <taxon>Arthropoda</taxon>
        <taxon>Hexapoda</taxon>
        <taxon>Insecta</taxon>
        <taxon>Pterygota</taxon>
        <taxon>Neoptera</taxon>
        <taxon>Endopterygota</taxon>
        <taxon>Diptera</taxon>
        <taxon>Nematocera</taxon>
        <taxon>Chironomoidea</taxon>
        <taxon>Chironomidae</taxon>
        <taxon>Chironominae</taxon>
        <taxon>Polypedilum</taxon>
        <taxon>Polypedilum</taxon>
    </lineage>
</organism>
<feature type="compositionally biased region" description="Basic residues" evidence="4">
    <location>
        <begin position="441"/>
        <end position="450"/>
    </location>
</feature>
<feature type="region of interest" description="Disordered" evidence="4">
    <location>
        <begin position="991"/>
        <end position="1022"/>
    </location>
</feature>
<dbReference type="OrthoDB" id="4703at2759"/>
<sequence length="1635" mass="186920">MDSKKTQSNSIKTIVPIKGNLLAKIKDRLQNKEPSVSNTEVNDVINNNQNSLDLPQIVIKQKPVKSKVIIQKVEKVNLEISDILGDCSLQNQPITSPIPTTNVIFNEKNIENEEKRDIVTSLDEKIPENDSNKKTPQKMVRTLRKPKLVPKIPVRKRVGNTKIIHEPIEIKLDTENNIQPFVSISKIEPMDTSEDVVINNENVIAETSKSIQESTMQEENEEAVKSMTKENEIPVNNNVLVSAMNKEEEGNSFKGNDLAEDSNEKDDEQEQEDDDMNMDLNESTWLNDISLLLGENRIKEIDQSLKKIPAIVKGNKIQTENVELKLIINHLLGKLQAKSVTDTLIMPSTSGFQSNNSANFDFSDMFDSITEDDFSKDSTFFNENFQPVVEDRLDDKIEMKEEVKPNQKDLNELPNTTENEICVNSKQNLETFIRKRRGRLPRISRAKRMKKETCESNNMKSLSPRESSVDSQKVLTRTKRRLNRIKDSSPESSFEKSPKNSVITISQTRRLRSSSRDKSIPSDASIGSEKLKKKVTRVQELKNSEFSRSDSSSSDCETEEVKKKRGRKKKQQLLQSIDRINTSSAQAKRSSRIAQKSSKTVGALNKNKVGNIKKGASKNILSSDSECESLSTPSELKLNSSLNNFNSNFRSSIIERNDYIKSSSVDKPKNELTSHPKIIELEKRLKNIKDKDPTYRTPQAISTKRPYLRTSAFKNGNDNSNIVLDSTIKHEPSVSLRDSNGKTKNGNVTNLMKDLIEKQKQKINDPSSPSSSSFVVDASLNITSLPNEISISKTTNNRRNKITDEKKSTKMFKQEELRNSDESKVMYEDILEAIRISDPKYKKWRKDSKKDEKLENVETELKKLQHFRCGNCSYLVTKHMWKEHLIKHGGLAWIDKYEHSINIDNWNEAIRRLINILKIYKLDFFRCANCGQEKKSALGHLSHVYICAQDEETIEKRKVNCKFCDERILPYNVSAHRSKCKGLNLKEEAKEQIESSDNNEDDECSNNSSIQSGGRSKRKAVKKAEKKLKTIVNELKSQSQEDFSDTTSSSAASLHDESSDETEGSSGVESSDIETVDENDDDNDDSINNSYRKGKPTVADTEELKTSRKLVSTYVESFQKLNITSKTIPWTKNIYKNHLSKNILTELAPKYKILPINLSSFLHDIKLKSLSMKFNSLITENYNICYLEKQNDNNIWQELEVGKKYYDKQSLTLFCGGSVSGLDWAQTNDHINYLAVACNSNESLQSHMKLEQTQKSCIQVYKMQHLVNEKLNSYEDVSQLLYMFSMVDGPIWSIKFHPFIVASDDRIGLLAVSTANQNVLIFSLPCLKSSNENLIVTIEPSIICKLSEENIFFQDKYLLQVTTINWHYREDQIQLLTAGYLNGFVSIWMIDDDHVKSHEHQTLSLLPYLVFQPHHEIVTSIDFKTSLESEILMLTASLDREIKVFEIENGMHQEIASHKANSRNTCVEWCLNWPGYVFGNDNCYACPGLNYRQPLEFAARNLSLLQSVAAMTDLSINHWLNYFIYVCDSGDVFASNPKQLLHSHPKDRWQYFNNTILSYTDIIELNEKGEFGIIFNDVKSKKLKRPKSFRIAPTKFSQQLQINSVRFNRNETSHHFYAIGYETGFVRIMHLKNSK</sequence>
<feature type="compositionally biased region" description="Basic and acidic residues" evidence="4">
    <location>
        <begin position="484"/>
        <end position="498"/>
    </location>
</feature>
<feature type="region of interest" description="Disordered" evidence="4">
    <location>
        <begin position="441"/>
        <end position="606"/>
    </location>
</feature>
<feature type="compositionally biased region" description="Basic and acidic residues" evidence="4">
    <location>
        <begin position="537"/>
        <end position="548"/>
    </location>
</feature>
<evidence type="ECO:0000256" key="2">
    <source>
        <dbReference type="ARBA" id="ARBA00023163"/>
    </source>
</evidence>
<protein>
    <submittedName>
        <fullName evidence="5">Uncharacterized protein</fullName>
    </submittedName>
</protein>
<dbReference type="GO" id="GO:0005634">
    <property type="term" value="C:nucleus"/>
    <property type="evidence" value="ECO:0007669"/>
    <property type="project" value="UniProtKB-SubCell"/>
</dbReference>
<feature type="region of interest" description="Disordered" evidence="4">
    <location>
        <begin position="1037"/>
        <end position="1102"/>
    </location>
</feature>
<dbReference type="InterPro" id="IPR052416">
    <property type="entry name" value="GTF3C_component"/>
</dbReference>
<evidence type="ECO:0000313" key="5">
    <source>
        <dbReference type="EMBL" id="KAG5672535.1"/>
    </source>
</evidence>
<dbReference type="PANTHER" id="PTHR15052:SF2">
    <property type="entry name" value="GENERAL TRANSCRIPTION FACTOR 3C POLYPEPTIDE 2"/>
    <property type="match status" value="1"/>
</dbReference>
<dbReference type="Gene3D" id="2.130.10.10">
    <property type="entry name" value="YVTN repeat-like/Quinoprotein amine dehydrogenase"/>
    <property type="match status" value="1"/>
</dbReference>
<dbReference type="EMBL" id="JADBJN010000003">
    <property type="protein sequence ID" value="KAG5672535.1"/>
    <property type="molecule type" value="Genomic_DNA"/>
</dbReference>
<dbReference type="PANTHER" id="PTHR15052">
    <property type="entry name" value="RNA POLYMERASE III TRANSCRIPTION INITIATION FACTOR COMPLEX SUBUNIT"/>
    <property type="match status" value="1"/>
</dbReference>
<keyword evidence="6" id="KW-1185">Reference proteome</keyword>
<reference evidence="5" key="1">
    <citation type="submission" date="2021-03" db="EMBL/GenBank/DDBJ databases">
        <title>Chromosome level genome of the anhydrobiotic midge Polypedilum vanderplanki.</title>
        <authorList>
            <person name="Yoshida Y."/>
            <person name="Kikawada T."/>
            <person name="Gusev O."/>
        </authorList>
    </citation>
    <scope>NUCLEOTIDE SEQUENCE</scope>
    <source>
        <strain evidence="5">NIAS01</strain>
        <tissue evidence="5">Whole body or cell culture</tissue>
    </source>
</reference>
<gene>
    <name evidence="5" type="ORF">PVAND_002657</name>
</gene>
<keyword evidence="3" id="KW-0539">Nucleus</keyword>
<evidence type="ECO:0000256" key="3">
    <source>
        <dbReference type="ARBA" id="ARBA00023242"/>
    </source>
</evidence>
<feature type="compositionally biased region" description="Acidic residues" evidence="4">
    <location>
        <begin position="258"/>
        <end position="274"/>
    </location>
</feature>
<dbReference type="GO" id="GO:0006383">
    <property type="term" value="P:transcription by RNA polymerase III"/>
    <property type="evidence" value="ECO:0007669"/>
    <property type="project" value="TreeGrafter"/>
</dbReference>
<dbReference type="GO" id="GO:0000127">
    <property type="term" value="C:transcription factor TFIIIC complex"/>
    <property type="evidence" value="ECO:0007669"/>
    <property type="project" value="TreeGrafter"/>
</dbReference>
<dbReference type="SUPFAM" id="SSF50978">
    <property type="entry name" value="WD40 repeat-like"/>
    <property type="match status" value="1"/>
</dbReference>
<feature type="compositionally biased region" description="Acidic residues" evidence="4">
    <location>
        <begin position="1071"/>
        <end position="1085"/>
    </location>
</feature>
<feature type="compositionally biased region" description="Polar residues" evidence="4">
    <location>
        <begin position="578"/>
        <end position="600"/>
    </location>
</feature>
<dbReference type="InterPro" id="IPR036322">
    <property type="entry name" value="WD40_repeat_dom_sf"/>
</dbReference>
<proteinExistence type="predicted"/>
<feature type="compositionally biased region" description="Polar residues" evidence="4">
    <location>
        <begin position="455"/>
        <end position="475"/>
    </location>
</feature>
<comment type="caution">
    <text evidence="5">The sequence shown here is derived from an EMBL/GenBank/DDBJ whole genome shotgun (WGS) entry which is preliminary data.</text>
</comment>
<dbReference type="Proteomes" id="UP001107558">
    <property type="component" value="Chromosome 3"/>
</dbReference>